<dbReference type="Pfam" id="PF13847">
    <property type="entry name" value="Methyltransf_31"/>
    <property type="match status" value="1"/>
</dbReference>
<dbReference type="AlphaFoldDB" id="S4R2E5"/>
<dbReference type="CDD" id="cd02440">
    <property type="entry name" value="AdoMet_MTases"/>
    <property type="match status" value="1"/>
</dbReference>
<name>S4R2E5_MOUSE</name>
<dbReference type="Proteomes" id="UP000000589">
    <property type="component" value="Chromosome X"/>
</dbReference>
<evidence type="ECO:0000256" key="3">
    <source>
        <dbReference type="ARBA" id="ARBA00022691"/>
    </source>
</evidence>
<dbReference type="GO" id="GO:0030697">
    <property type="term" value="F:tRNA (uracil(54)-C5)-methyltransferase activity, S-adenosyl methionine-dependent"/>
    <property type="evidence" value="ECO:0007669"/>
    <property type="project" value="UniProtKB-EC"/>
</dbReference>
<evidence type="ECO:0000259" key="7">
    <source>
        <dbReference type="Pfam" id="PF13847"/>
    </source>
</evidence>
<evidence type="ECO:0000256" key="2">
    <source>
        <dbReference type="ARBA" id="ARBA00022679"/>
    </source>
</evidence>
<dbReference type="AGR" id="MGI:2442530"/>
<evidence type="ECO:0000313" key="8">
    <source>
        <dbReference type="Ensembl" id="ENSMUSP00000138612.2"/>
    </source>
</evidence>
<evidence type="ECO:0000256" key="1">
    <source>
        <dbReference type="ARBA" id="ARBA00022603"/>
    </source>
</evidence>
<dbReference type="SUPFAM" id="SSF53335">
    <property type="entry name" value="S-adenosyl-L-methionine-dependent methyltransferases"/>
    <property type="match status" value="1"/>
</dbReference>
<dbReference type="GeneTree" id="ENSGT00530000063723"/>
<comment type="catalytic activity">
    <reaction evidence="5">
        <text>uridine(54) in tRNA + S-adenosyl-L-methionine = 5-methyluridine(54) in tRNA + S-adenosyl-L-homocysteine + H(+)</text>
        <dbReference type="Rhea" id="RHEA:42712"/>
        <dbReference type="Rhea" id="RHEA-COMP:10167"/>
        <dbReference type="Rhea" id="RHEA-COMP:10193"/>
        <dbReference type="ChEBI" id="CHEBI:15378"/>
        <dbReference type="ChEBI" id="CHEBI:57856"/>
        <dbReference type="ChEBI" id="CHEBI:59789"/>
        <dbReference type="ChEBI" id="CHEBI:65315"/>
        <dbReference type="ChEBI" id="CHEBI:74447"/>
        <dbReference type="EC" id="2.1.1.35"/>
    </reaction>
    <physiologicalReaction direction="left-to-right" evidence="5">
        <dbReference type="Rhea" id="RHEA:42713"/>
    </physiologicalReaction>
</comment>
<dbReference type="Ensembl" id="ENSMUST00000128115.8">
    <property type="protein sequence ID" value="ENSMUSP00000138612.2"/>
    <property type="gene ID" value="ENSMUSG00000067369.13"/>
</dbReference>
<reference evidence="8" key="3">
    <citation type="submission" date="2025-08" db="UniProtKB">
        <authorList>
            <consortium name="Ensembl"/>
        </authorList>
    </citation>
    <scope>IDENTIFICATION</scope>
    <source>
        <strain evidence="8">C57BL/6J</strain>
    </source>
</reference>
<gene>
    <name evidence="8 9" type="primary">Trmt2b</name>
</gene>
<dbReference type="SMR" id="S4R2E5"/>
<dbReference type="ExpressionAtlas" id="S4R2E5">
    <property type="expression patterns" value="baseline and differential"/>
</dbReference>
<evidence type="ECO:0000313" key="10">
    <source>
        <dbReference type="Proteomes" id="UP000000589"/>
    </source>
</evidence>
<evidence type="ECO:0000256" key="4">
    <source>
        <dbReference type="ARBA" id="ARBA00033763"/>
    </source>
</evidence>
<dbReference type="ProteomicsDB" id="324821"/>
<dbReference type="GO" id="GO:0006396">
    <property type="term" value="P:RNA processing"/>
    <property type="evidence" value="ECO:0007669"/>
    <property type="project" value="InterPro"/>
</dbReference>
<dbReference type="PROSITE" id="PS51687">
    <property type="entry name" value="SAM_MT_RNA_M5U"/>
    <property type="match status" value="1"/>
</dbReference>
<accession>S4R2E5</accession>
<reference evidence="8 10" key="2">
    <citation type="journal article" date="2011" name="PLoS Biol.">
        <title>Modernizing reference genome assemblies.</title>
        <authorList>
            <person name="Church D.M."/>
            <person name="Schneider V.A."/>
            <person name="Graves T."/>
            <person name="Auger K."/>
            <person name="Cunningham F."/>
            <person name="Bouk N."/>
            <person name="Chen H.C."/>
            <person name="Agarwala R."/>
            <person name="McLaren W.M."/>
            <person name="Ritchie G.R."/>
            <person name="Albracht D."/>
            <person name="Kremitzki M."/>
            <person name="Rock S."/>
            <person name="Kotkiewicz H."/>
            <person name="Kremitzki C."/>
            <person name="Wollam A."/>
            <person name="Trani L."/>
            <person name="Fulton L."/>
            <person name="Fulton R."/>
            <person name="Matthews L."/>
            <person name="Whitehead S."/>
            <person name="Chow W."/>
            <person name="Torrance J."/>
            <person name="Dunn M."/>
            <person name="Harden G."/>
            <person name="Threadgold G."/>
            <person name="Wood J."/>
            <person name="Collins J."/>
            <person name="Heath P."/>
            <person name="Griffiths G."/>
            <person name="Pelan S."/>
            <person name="Grafham D."/>
            <person name="Eichler E.E."/>
            <person name="Weinstock G."/>
            <person name="Mardis E.R."/>
            <person name="Wilson R.K."/>
            <person name="Howe K."/>
            <person name="Flicek P."/>
            <person name="Hubbard T."/>
        </authorList>
    </citation>
    <scope>NUCLEOTIDE SEQUENCE [LARGE SCALE GENOMIC DNA]</scope>
    <source>
        <strain evidence="8 10">C57BL/6J</strain>
    </source>
</reference>
<feature type="domain" description="Methyltransferase" evidence="7">
    <location>
        <begin position="337"/>
        <end position="401"/>
    </location>
</feature>
<evidence type="ECO:0000313" key="9">
    <source>
        <dbReference type="MGI" id="MGI:2442530"/>
    </source>
</evidence>
<organism evidence="8 10">
    <name type="scientific">Mus musculus</name>
    <name type="common">Mouse</name>
    <dbReference type="NCBI Taxonomy" id="10090"/>
    <lineage>
        <taxon>Eukaryota</taxon>
        <taxon>Metazoa</taxon>
        <taxon>Chordata</taxon>
        <taxon>Craniata</taxon>
        <taxon>Vertebrata</taxon>
        <taxon>Euteleostomi</taxon>
        <taxon>Mammalia</taxon>
        <taxon>Eutheria</taxon>
        <taxon>Euarchontoglires</taxon>
        <taxon>Glires</taxon>
        <taxon>Rodentia</taxon>
        <taxon>Myomorpha</taxon>
        <taxon>Muroidea</taxon>
        <taxon>Muridae</taxon>
        <taxon>Murinae</taxon>
        <taxon>Mus</taxon>
        <taxon>Mus</taxon>
    </lineage>
</organism>
<reference evidence="8" key="4">
    <citation type="submission" date="2025-09" db="UniProtKB">
        <authorList>
            <consortium name="Ensembl"/>
        </authorList>
    </citation>
    <scope>IDENTIFICATION</scope>
    <source>
        <strain evidence="8">C57BL/6J</strain>
    </source>
</reference>
<dbReference type="PANTHER" id="PTHR45904">
    <property type="entry name" value="TRNA (URACIL-5-)-METHYLTRANSFERASE"/>
    <property type="match status" value="1"/>
</dbReference>
<dbReference type="InterPro" id="IPR025714">
    <property type="entry name" value="Methyltranfer_dom"/>
</dbReference>
<dbReference type="MGI" id="MGI:2442530">
    <property type="gene designation" value="Trmt2b"/>
</dbReference>
<keyword evidence="2 6" id="KW-0808">Transferase</keyword>
<reference evidence="8 10" key="1">
    <citation type="journal article" date="2009" name="PLoS Biol.">
        <title>Lineage-specific biology revealed by a finished genome assembly of the mouse.</title>
        <authorList>
            <consortium name="Mouse Genome Sequencing Consortium"/>
            <person name="Church D.M."/>
            <person name="Goodstadt L."/>
            <person name="Hillier L.W."/>
            <person name="Zody M.C."/>
            <person name="Goldstein S."/>
            <person name="She X."/>
            <person name="Bult C.J."/>
            <person name="Agarwala R."/>
            <person name="Cherry J.L."/>
            <person name="DiCuccio M."/>
            <person name="Hlavina W."/>
            <person name="Kapustin Y."/>
            <person name="Meric P."/>
            <person name="Maglott D."/>
            <person name="Birtle Z."/>
            <person name="Marques A.C."/>
            <person name="Graves T."/>
            <person name="Zhou S."/>
            <person name="Teague B."/>
            <person name="Potamousis K."/>
            <person name="Churas C."/>
            <person name="Place M."/>
            <person name="Herschleb J."/>
            <person name="Runnheim R."/>
            <person name="Forrest D."/>
            <person name="Amos-Landgraf J."/>
            <person name="Schwartz D.C."/>
            <person name="Cheng Z."/>
            <person name="Lindblad-Toh K."/>
            <person name="Eichler E.E."/>
            <person name="Ponting C.P."/>
        </authorList>
    </citation>
    <scope>NUCLEOTIDE SEQUENCE [LARGE SCALE GENOMIC DNA]</scope>
    <source>
        <strain evidence="8 10">C57BL/6J</strain>
    </source>
</reference>
<keyword evidence="1 6" id="KW-0489">Methyltransferase</keyword>
<feature type="binding site" evidence="6">
    <location>
        <position position="312"/>
    </location>
    <ligand>
        <name>S-adenosyl-L-methionine</name>
        <dbReference type="ChEBI" id="CHEBI:59789"/>
    </ligand>
</feature>
<comment type="caution">
    <text evidence="6">Lacks conserved residue(s) required for the propagation of feature annotation.</text>
</comment>
<evidence type="ECO:0000256" key="5">
    <source>
        <dbReference type="ARBA" id="ARBA00047278"/>
    </source>
</evidence>
<dbReference type="InterPro" id="IPR010280">
    <property type="entry name" value="U5_MeTrfase_fam"/>
</dbReference>
<dbReference type="PANTHER" id="PTHR45904:SF1">
    <property type="entry name" value="TRNA (URACIL-5-)-METHYLTRANSFERASE HOMOLOG B"/>
    <property type="match status" value="1"/>
</dbReference>
<feature type="binding site" evidence="6">
    <location>
        <position position="362"/>
    </location>
    <ligand>
        <name>S-adenosyl-L-methionine</name>
        <dbReference type="ChEBI" id="CHEBI:59789"/>
    </ligand>
</feature>
<dbReference type="InterPro" id="IPR029063">
    <property type="entry name" value="SAM-dependent_MTases_sf"/>
</dbReference>
<protein>
    <recommendedName>
        <fullName evidence="4">tRNA (uracil(54)-C(5))-methyltransferase</fullName>
        <ecNumber evidence="4">2.1.1.35</ecNumber>
    </recommendedName>
</protein>
<dbReference type="VEuPathDB" id="HostDB:ENSMUSG00000067369"/>
<proteinExistence type="inferred from homology"/>
<comment type="similarity">
    <text evidence="6">Belongs to the class I-like SAM-binding methyltransferase superfamily. RNA M5U methyltransferase family.</text>
</comment>
<feature type="binding site" evidence="6">
    <location>
        <position position="412"/>
    </location>
    <ligand>
        <name>S-adenosyl-L-methionine</name>
        <dbReference type="ChEBI" id="CHEBI:59789"/>
    </ligand>
</feature>
<evidence type="ECO:0000256" key="6">
    <source>
        <dbReference type="PROSITE-ProRule" id="PRU01024"/>
    </source>
</evidence>
<dbReference type="GO" id="GO:0032259">
    <property type="term" value="P:methylation"/>
    <property type="evidence" value="ECO:0007669"/>
    <property type="project" value="UniProtKB-KW"/>
</dbReference>
<dbReference type="InterPro" id="IPR025823">
    <property type="entry name" value="TRM2B_chor"/>
</dbReference>
<sequence length="458" mass="51079">MHNPRLFLSRAGFFSKPGLLPWDTGRPPDLSQSLLGRAYKGSFTSVIAKKHPSRQKYQKKQRHCRDDSWQERLADVVTPLWRLSYEAQLKVKFEAQKKLLQSLESHLKVLHGVSDTVAAHQSEGLRCLLHPIIPSPTTTGYRNKSTFSVYRSPDGNPKTVGYYLGTWKDGNVVCLPCNHLKNIPEKHSQVAQYYEVFLRQSSVEPCLLFHEGGHWRELVVRTNRQGHTMAIVTFHPQGLSEEEVCVQKVTLKDFFTKGPGAICELTSLYFQESTMTRCSHQQSPYQLLFGEPHIFEDLLGLKIRISPDAFFQINTAGAEMLYRIIGELSGVNSESLLLDICCGTGVIGLSVAQRASQVHGIELVEQAVEDARWTAAFNGVTNCEFHAGRAETILPQLLKSQKDEKLTVAVVNPARAGLRKDGGHLGCSPCVGFSHGGHQFCVFIPIVDLGAPYEVALK</sequence>
<dbReference type="Gene3D" id="2.40.50.1070">
    <property type="match status" value="1"/>
</dbReference>
<dbReference type="EC" id="2.1.1.35" evidence="4"/>
<keyword evidence="10" id="KW-1185">Reference proteome</keyword>
<keyword evidence="3 6" id="KW-0949">S-adenosyl-L-methionine</keyword>
<dbReference type="Gene3D" id="3.40.50.150">
    <property type="entry name" value="Vaccinia Virus protein VP39"/>
    <property type="match status" value="1"/>
</dbReference>
<dbReference type="InterPro" id="IPR045850">
    <property type="entry name" value="TRM2_met"/>
</dbReference>
<dbReference type="Bgee" id="ENSMUSG00000067369">
    <property type="expression patterns" value="Expressed in myocardium of ventricle and 216 other cell types or tissues"/>
</dbReference>
<dbReference type="Antibodypedia" id="28575">
    <property type="antibodies" value="157 antibodies from 24 providers"/>
</dbReference>
<dbReference type="PROSITE" id="PS51621">
    <property type="entry name" value="SAM_MT_RNA_M5U_1"/>
    <property type="match status" value="1"/>
</dbReference>